<dbReference type="EMBL" id="JAMPLM010000063">
    <property type="protein sequence ID" value="MEP1062375.1"/>
    <property type="molecule type" value="Genomic_DNA"/>
</dbReference>
<reference evidence="6 7" key="1">
    <citation type="submission" date="2022-04" db="EMBL/GenBank/DDBJ databases">
        <title>Positive selection, recombination, and allopatry shape intraspecific diversity of widespread and dominant cyanobacteria.</title>
        <authorList>
            <person name="Wei J."/>
            <person name="Shu W."/>
            <person name="Hu C."/>
        </authorList>
    </citation>
    <scope>NUCLEOTIDE SEQUENCE [LARGE SCALE GENOMIC DNA]</scope>
    <source>
        <strain evidence="6 7">AS-A4</strain>
    </source>
</reference>
<accession>A0ABV0KT10</accession>
<organism evidence="6 7">
    <name type="scientific">Stenomitos frigidus AS-A4</name>
    <dbReference type="NCBI Taxonomy" id="2933935"/>
    <lineage>
        <taxon>Bacteria</taxon>
        <taxon>Bacillati</taxon>
        <taxon>Cyanobacteriota</taxon>
        <taxon>Cyanophyceae</taxon>
        <taxon>Leptolyngbyales</taxon>
        <taxon>Leptolyngbyaceae</taxon>
        <taxon>Stenomitos</taxon>
    </lineage>
</organism>
<protein>
    <submittedName>
        <fullName evidence="6">Carotenoid oxygenase family protein</fullName>
    </submittedName>
</protein>
<keyword evidence="4" id="KW-0560">Oxidoreductase</keyword>
<comment type="cofactor">
    <cofactor evidence="1">
        <name>Fe(2+)</name>
        <dbReference type="ChEBI" id="CHEBI:29033"/>
    </cofactor>
</comment>
<dbReference type="InterPro" id="IPR004294">
    <property type="entry name" value="Carotenoid_Oase"/>
</dbReference>
<comment type="similarity">
    <text evidence="2">Belongs to the carotenoid oxygenase family.</text>
</comment>
<evidence type="ECO:0000256" key="3">
    <source>
        <dbReference type="ARBA" id="ARBA00022723"/>
    </source>
</evidence>
<evidence type="ECO:0000256" key="1">
    <source>
        <dbReference type="ARBA" id="ARBA00001954"/>
    </source>
</evidence>
<keyword evidence="5" id="KW-0408">Iron</keyword>
<evidence type="ECO:0000256" key="5">
    <source>
        <dbReference type="ARBA" id="ARBA00023004"/>
    </source>
</evidence>
<sequence length="488" mass="55440">MLSTMSSAQLGVELAFTSLNSEVEIDDLPIEGNIPRWLKGSLFRNGPAKFETGQASYNHWFDGLAMVHRYSFRDGQIAYRNRFLRTSPYTQMMSTGQLSSGFETVQPTSLGKRILKMSLEMLGQKTGQTYNTNVNVICLADQFMALTEQPVPTVFDPITLETRGAFYFDDTLFGHLSCGHPQYDDQQQEYINYVTCFGPINTYNLYRVKATSRQRSLIARIPVRSPCYMHSFAATENFIILVEFPLVVKSLPAIFGGKAPMQCLSWEPRRGTNFRVIHKHSGDQVARFQSEACFAFHHINAYEEGNEIVVDLAASDQPDLMYKSYLKPLKSATRSKDHPLAEYRRYRLPLQKPSCKAEVGYELLSEQLIEMVCINQGRCRSRDYRYAYAVSHNRNWPTLVGQLVKIDVKNCSDQAWFEPNTYPGEPLFVAAPNGTAEDDGVILSVVLDAAKERSFLLVLHAQSFKELGRAYLPHHVPLEFHGLFVEEI</sequence>
<evidence type="ECO:0000313" key="6">
    <source>
        <dbReference type="EMBL" id="MEP1062375.1"/>
    </source>
</evidence>
<keyword evidence="7" id="KW-1185">Reference proteome</keyword>
<dbReference type="Pfam" id="PF03055">
    <property type="entry name" value="RPE65"/>
    <property type="match status" value="1"/>
</dbReference>
<dbReference type="RefSeq" id="WP_190447077.1">
    <property type="nucleotide sequence ID" value="NZ_JAMPLM010000063.1"/>
</dbReference>
<evidence type="ECO:0000256" key="2">
    <source>
        <dbReference type="ARBA" id="ARBA00006787"/>
    </source>
</evidence>
<name>A0ABV0KT10_9CYAN</name>
<dbReference type="PANTHER" id="PTHR10543">
    <property type="entry name" value="BETA-CAROTENE DIOXYGENASE"/>
    <property type="match status" value="1"/>
</dbReference>
<proteinExistence type="inferred from homology"/>
<dbReference type="PANTHER" id="PTHR10543:SF24">
    <property type="entry name" value="CAROTENOID ISOMEROOXYGENASE"/>
    <property type="match status" value="1"/>
</dbReference>
<gene>
    <name evidence="6" type="ORF">NDI38_28790</name>
</gene>
<keyword evidence="3" id="KW-0479">Metal-binding</keyword>
<comment type="caution">
    <text evidence="6">The sequence shown here is derived from an EMBL/GenBank/DDBJ whole genome shotgun (WGS) entry which is preliminary data.</text>
</comment>
<evidence type="ECO:0000256" key="4">
    <source>
        <dbReference type="ARBA" id="ARBA00023002"/>
    </source>
</evidence>
<dbReference type="Proteomes" id="UP001476950">
    <property type="component" value="Unassembled WGS sequence"/>
</dbReference>
<evidence type="ECO:0000313" key="7">
    <source>
        <dbReference type="Proteomes" id="UP001476950"/>
    </source>
</evidence>